<organism evidence="1 2">
    <name type="scientific">Anaerobacillus arseniciselenatis</name>
    <dbReference type="NCBI Taxonomy" id="85682"/>
    <lineage>
        <taxon>Bacteria</taxon>
        <taxon>Bacillati</taxon>
        <taxon>Bacillota</taxon>
        <taxon>Bacilli</taxon>
        <taxon>Bacillales</taxon>
        <taxon>Bacillaceae</taxon>
        <taxon>Anaerobacillus</taxon>
    </lineage>
</organism>
<sequence length="63" mass="7633">MPQKRKVDHLFLASAIFVIDNLSNIEEFQDQYFDLYEIKKRSILYLEEKNITNKLGLYKSTRY</sequence>
<keyword evidence="2" id="KW-1185">Reference proteome</keyword>
<gene>
    <name evidence="1" type="ORF">BKP35_08940</name>
</gene>
<name>A0A1S2LLX3_9BACI</name>
<dbReference type="Proteomes" id="UP000180098">
    <property type="component" value="Unassembled WGS sequence"/>
</dbReference>
<dbReference type="EMBL" id="MLQQ01000015">
    <property type="protein sequence ID" value="OIJ13528.1"/>
    <property type="molecule type" value="Genomic_DNA"/>
</dbReference>
<protein>
    <submittedName>
        <fullName evidence="1">Uncharacterized protein</fullName>
    </submittedName>
</protein>
<evidence type="ECO:0000313" key="1">
    <source>
        <dbReference type="EMBL" id="OIJ13528.1"/>
    </source>
</evidence>
<dbReference type="RefSeq" id="WP_071313006.1">
    <property type="nucleotide sequence ID" value="NZ_MLQQ01000015.1"/>
</dbReference>
<accession>A0A1S2LLX3</accession>
<evidence type="ECO:0000313" key="2">
    <source>
        <dbReference type="Proteomes" id="UP000180098"/>
    </source>
</evidence>
<comment type="caution">
    <text evidence="1">The sequence shown here is derived from an EMBL/GenBank/DDBJ whole genome shotgun (WGS) entry which is preliminary data.</text>
</comment>
<dbReference type="AlphaFoldDB" id="A0A1S2LLX3"/>
<reference evidence="1 2" key="1">
    <citation type="submission" date="2016-10" db="EMBL/GenBank/DDBJ databases">
        <title>Draft genome sequences of four alkaliphilic bacteria belonging to the Anaerobacillus genus.</title>
        <authorList>
            <person name="Bassil N.M."/>
            <person name="Lloyd J.R."/>
        </authorList>
    </citation>
    <scope>NUCLEOTIDE SEQUENCE [LARGE SCALE GENOMIC DNA]</scope>
    <source>
        <strain evidence="1 2">DSM 15340</strain>
    </source>
</reference>
<proteinExistence type="predicted"/>